<keyword evidence="1" id="KW-0547">Nucleotide-binding</keyword>
<keyword evidence="5" id="KW-0614">Plasmid</keyword>
<dbReference type="InterPro" id="IPR050534">
    <property type="entry name" value="Coronavir_polyprotein_1ab"/>
</dbReference>
<dbReference type="CDD" id="cd17933">
    <property type="entry name" value="DEXSc_RecD-like"/>
    <property type="match status" value="1"/>
</dbReference>
<evidence type="ECO:0000256" key="1">
    <source>
        <dbReference type="ARBA" id="ARBA00022741"/>
    </source>
</evidence>
<accession>A0A1U9LJ99</accession>
<protein>
    <recommendedName>
        <fullName evidence="4">UvrD-like helicase C-terminal domain-containing protein</fullName>
    </recommendedName>
</protein>
<sequence length="1083" mass="116750">MIPWVPETYALGQIFLSSLLPPEQCGTSNLTRRFGALCRQYGQDVLLRALATPTILRSLSDDPDRFQANILRFWEGATRESHMAITMHRAGFTTGDLDMVFRGCGYKVSDRVGGDPYQLVSIPGVDVAKADMLFRQTGGHPYDPRRIAGIIRRSLMASEGLSASNEEGEKTGFIPHVEFPGSTAVDVTDILTSGIPQPQRDDLVSGIDPKLGVRLDALRDFLAKPEEALKHGLRVRKSKDGRTLVSREAVYQVENRLARNIGRLLNAPPLRDEETVKRTCAALFQQPEFQRFDPVQRTAVEMACHERISIITGGPGTGKSTILEAIIAARVAMGAEKRSFLLAAPTATAALRMTETTGMDAATIQALLKYRGDSADGIPWFTFNRSNPLPSGCNVYMDEGSMADVFIADSLVDAIPSDASLLILGDDGQLQSVGAGALLENCLNTRSATYGSRVIPAICLENTYRSNPNSNLALQAKEIRHGGVPALTSNASGGTSMHEVTSEKIAPFVVHAMTKVMPSLGNKDPLMDVAILGPQNPGLGGLWEINKAMSAAFNRNGATIPGLSLPRYARDMPLPRIGDRVMRRKNVKGDKLCVNGSRGFITRYNPAENGGGESKASVTIRFDNGEERDEPVNWDWVKRFEVAYAITIHKSQGQQYRYVILITTPEHSNMLDNSLVYTGWTRGKEGVAVVGSFDAFANAVQRSRINTRLTMLPDLLADVMLPKHENEFRNRWFRRPDSDNLPKPGGRERWFQTKYGNTRGHNLKDIPGLAAQASQPPFQSPPPRSAPSSYPGYSPGAHATGGYAPQPPAQQSPMAQPGGYSRGAPSGNAPVAQPPAQGAPARPAYGYGGYKPGATPAVHEAQPSLSASPAGYRAAGEASPAPEPGPRTAAAAPRPAFGYGGYRPGAAQAAPAGRPAPTQHASPSAPAPVNRGPDAQPAPSFSYGGYRPGGGGAQQTPAPLLRLPNLPVSRLRREISGHRSATGLWQHQHAQHPLLPPLSHRGRLGAATVRLVGGDLRCLLPAMATRKLTPAHRLITSQHPSLKKIAPPPDLPAFYSRVHGRRISYSKVERSEQSSFAWQAFSS</sequence>
<evidence type="ECO:0000259" key="4">
    <source>
        <dbReference type="Pfam" id="PF13538"/>
    </source>
</evidence>
<dbReference type="Gene3D" id="3.40.50.300">
    <property type="entry name" value="P-loop containing nucleotide triphosphate hydrolases"/>
    <property type="match status" value="2"/>
</dbReference>
<dbReference type="GO" id="GO:0009338">
    <property type="term" value="C:exodeoxyribonuclease V complex"/>
    <property type="evidence" value="ECO:0007669"/>
    <property type="project" value="TreeGrafter"/>
</dbReference>
<dbReference type="Pfam" id="PF13245">
    <property type="entry name" value="AAA_19"/>
    <property type="match status" value="1"/>
</dbReference>
<dbReference type="PANTHER" id="PTHR43788">
    <property type="entry name" value="DNA2/NAM7 HELICASE FAMILY MEMBER"/>
    <property type="match status" value="1"/>
</dbReference>
<dbReference type="GO" id="GO:0017116">
    <property type="term" value="F:single-stranded DNA helicase activity"/>
    <property type="evidence" value="ECO:0007669"/>
    <property type="project" value="TreeGrafter"/>
</dbReference>
<dbReference type="AlphaFoldDB" id="A0A1U9LJ99"/>
<reference evidence="5 6" key="1">
    <citation type="submission" date="2016-03" db="EMBL/GenBank/DDBJ databases">
        <title>Acetic acid bacteria sequencing.</title>
        <authorList>
            <person name="Brandt J."/>
            <person name="Jakob F."/>
            <person name="Vogel R.F."/>
        </authorList>
    </citation>
    <scope>NUCLEOTIDE SEQUENCE [LARGE SCALE GENOMIC DNA]</scope>
    <source>
        <strain evidence="5 6">TMW2.1084</strain>
        <plasmid evidence="6">pac1084_1</plasmid>
    </source>
</reference>
<geneLocation type="plasmid" evidence="6">
    <name>pac1084_1</name>
</geneLocation>
<dbReference type="InterPro" id="IPR027417">
    <property type="entry name" value="P-loop_NTPase"/>
</dbReference>
<feature type="compositionally biased region" description="Low complexity" evidence="3">
    <location>
        <begin position="874"/>
        <end position="896"/>
    </location>
</feature>
<feature type="compositionally biased region" description="Low complexity" evidence="3">
    <location>
        <begin position="827"/>
        <end position="845"/>
    </location>
</feature>
<evidence type="ECO:0000256" key="2">
    <source>
        <dbReference type="ARBA" id="ARBA00022840"/>
    </source>
</evidence>
<dbReference type="GO" id="GO:0006310">
    <property type="term" value="P:DNA recombination"/>
    <property type="evidence" value="ECO:0007669"/>
    <property type="project" value="TreeGrafter"/>
</dbReference>
<feature type="compositionally biased region" description="Low complexity" evidence="3">
    <location>
        <begin position="786"/>
        <end position="804"/>
    </location>
</feature>
<dbReference type="CDD" id="cd18809">
    <property type="entry name" value="SF1_C_RecD"/>
    <property type="match status" value="1"/>
</dbReference>
<dbReference type="Pfam" id="PF13538">
    <property type="entry name" value="UvrD_C_2"/>
    <property type="match status" value="1"/>
</dbReference>
<dbReference type="KEGG" id="aper:A0U91_15960"/>
<dbReference type="GO" id="GO:0005524">
    <property type="term" value="F:ATP binding"/>
    <property type="evidence" value="ECO:0007669"/>
    <property type="project" value="UniProtKB-KW"/>
</dbReference>
<name>A0A1U9LJ99_9PROT</name>
<dbReference type="Gene3D" id="2.30.30.940">
    <property type="match status" value="1"/>
</dbReference>
<dbReference type="PANTHER" id="PTHR43788:SF6">
    <property type="entry name" value="DNA HELICASE B"/>
    <property type="match status" value="1"/>
</dbReference>
<feature type="region of interest" description="Disordered" evidence="3">
    <location>
        <begin position="771"/>
        <end position="962"/>
    </location>
</feature>
<evidence type="ECO:0000256" key="3">
    <source>
        <dbReference type="SAM" id="MobiDB-lite"/>
    </source>
</evidence>
<proteinExistence type="predicted"/>
<keyword evidence="2" id="KW-0067">ATP-binding</keyword>
<dbReference type="SUPFAM" id="SSF52540">
    <property type="entry name" value="P-loop containing nucleoside triphosphate hydrolases"/>
    <property type="match status" value="2"/>
</dbReference>
<gene>
    <name evidence="5" type="ORF">A0U91_15960</name>
</gene>
<dbReference type="EMBL" id="CP014688">
    <property type="protein sequence ID" value="AQT06501.1"/>
    <property type="molecule type" value="Genomic_DNA"/>
</dbReference>
<feature type="domain" description="UvrD-like helicase C-terminal" evidence="4">
    <location>
        <begin position="643"/>
        <end position="690"/>
    </location>
</feature>
<evidence type="ECO:0000313" key="5">
    <source>
        <dbReference type="EMBL" id="AQT06501.1"/>
    </source>
</evidence>
<dbReference type="Proteomes" id="UP000189055">
    <property type="component" value="Plasmid pAC1084_1"/>
</dbReference>
<feature type="compositionally biased region" description="Low complexity" evidence="3">
    <location>
        <begin position="904"/>
        <end position="917"/>
    </location>
</feature>
<evidence type="ECO:0000313" key="6">
    <source>
        <dbReference type="Proteomes" id="UP000189055"/>
    </source>
</evidence>
<dbReference type="InterPro" id="IPR027785">
    <property type="entry name" value="UvrD-like_helicase_C"/>
</dbReference>
<organism evidence="5 6">
    <name type="scientific">Acetobacter persici</name>
    <dbReference type="NCBI Taxonomy" id="1076596"/>
    <lineage>
        <taxon>Bacteria</taxon>
        <taxon>Pseudomonadati</taxon>
        <taxon>Pseudomonadota</taxon>
        <taxon>Alphaproteobacteria</taxon>
        <taxon>Acetobacterales</taxon>
        <taxon>Acetobacteraceae</taxon>
        <taxon>Acetobacter</taxon>
    </lineage>
</organism>